<dbReference type="Gene3D" id="3.90.1570.10">
    <property type="entry name" value="tt1808, chain A"/>
    <property type="match status" value="1"/>
</dbReference>
<dbReference type="KEGG" id="cyj:Cyan7822_3898"/>
<sequence>MSTQIQSEEVLPTATPEAEEFTPPLPPTDLIFDDGEPLESNRHRLAMNTLIRSAELVLANRRNDFFVGGNMFIYFSSKQARNRDFRGPDFFAVLEVDGRLDRQGWVVWEENGRYPDVIIELMSPSTAKIDVGEKKDIYERTFRTPNYFVFDPFEANSLRGWYLNLDQGYQELTPNDQGWLWCSRLELWLGTWEGTIGRDQGIWLRFYDQQGNLMLLPEEAAQQQAQAAQQQAQAAQQQAQAAQQQAQAAQQQAQAAQQQAQAAQQQADNEHQRAETERQRAETERQRAETERQRAERLAERLRALGEEPDNI</sequence>
<dbReference type="RefSeq" id="WP_013323897.1">
    <property type="nucleotide sequence ID" value="NC_014501.1"/>
</dbReference>
<dbReference type="InterPro" id="IPR012296">
    <property type="entry name" value="Nuclease_put_TT1808"/>
</dbReference>
<dbReference type="OrthoDB" id="557157at2"/>
<dbReference type="InterPro" id="IPR008538">
    <property type="entry name" value="Uma2"/>
</dbReference>
<dbReference type="EMBL" id="CP002198">
    <property type="protein sequence ID" value="ADN15829.1"/>
    <property type="molecule type" value="Genomic_DNA"/>
</dbReference>
<dbReference type="InterPro" id="IPR011335">
    <property type="entry name" value="Restrct_endonuc-II-like"/>
</dbReference>
<dbReference type="PANTHER" id="PTHR33352:SF3">
    <property type="entry name" value="SLR1612 PROTEIN"/>
    <property type="match status" value="1"/>
</dbReference>
<dbReference type="HOGENOM" id="CLU_075279_1_0_3"/>
<dbReference type="PANTHER" id="PTHR33352">
    <property type="entry name" value="SLR1095 PROTEIN"/>
    <property type="match status" value="1"/>
</dbReference>
<evidence type="ECO:0000313" key="3">
    <source>
        <dbReference type="EMBL" id="ADN15829.1"/>
    </source>
</evidence>
<proteinExistence type="predicted"/>
<feature type="compositionally biased region" description="Low complexity" evidence="1">
    <location>
        <begin position="257"/>
        <end position="267"/>
    </location>
</feature>
<reference evidence="4" key="1">
    <citation type="journal article" date="2011" name="MBio">
        <title>Novel metabolic attributes of the genus Cyanothece, comprising a group of unicellular nitrogen-fixing Cyanobacteria.</title>
        <authorList>
            <person name="Bandyopadhyay A."/>
            <person name="Elvitigala T."/>
            <person name="Welsh E."/>
            <person name="Stockel J."/>
            <person name="Liberton M."/>
            <person name="Min H."/>
            <person name="Sherman L.A."/>
            <person name="Pakrasi H.B."/>
        </authorList>
    </citation>
    <scope>NUCLEOTIDE SEQUENCE [LARGE SCALE GENOMIC DNA]</scope>
    <source>
        <strain evidence="4">PCC 7822</strain>
    </source>
</reference>
<protein>
    <recommendedName>
        <fullName evidence="2">Putative restriction endonuclease domain-containing protein</fullName>
    </recommendedName>
</protein>
<feature type="region of interest" description="Disordered" evidence="1">
    <location>
        <begin position="1"/>
        <end position="30"/>
    </location>
</feature>
<gene>
    <name evidence="3" type="ordered locus">Cyan7822_3898</name>
</gene>
<accession>E0UK67</accession>
<feature type="domain" description="Putative restriction endonuclease" evidence="2">
    <location>
        <begin position="33"/>
        <end position="182"/>
    </location>
</feature>
<dbReference type="STRING" id="497965.Cyan7822_3898"/>
<name>E0UK67_GLOV7</name>
<keyword evidence="4" id="KW-1185">Reference proteome</keyword>
<evidence type="ECO:0000313" key="4">
    <source>
        <dbReference type="Proteomes" id="UP000008206"/>
    </source>
</evidence>
<dbReference type="SUPFAM" id="SSF52980">
    <property type="entry name" value="Restriction endonuclease-like"/>
    <property type="match status" value="1"/>
</dbReference>
<dbReference type="SUPFAM" id="SSF58104">
    <property type="entry name" value="Methyl-accepting chemotaxis protein (MCP) signaling domain"/>
    <property type="match status" value="1"/>
</dbReference>
<dbReference type="Proteomes" id="UP000008206">
    <property type="component" value="Chromosome"/>
</dbReference>
<organism evidence="3 4">
    <name type="scientific">Gloeothece verrucosa (strain PCC 7822)</name>
    <name type="common">Cyanothece sp. (strain PCC 7822)</name>
    <dbReference type="NCBI Taxonomy" id="497965"/>
    <lineage>
        <taxon>Bacteria</taxon>
        <taxon>Bacillati</taxon>
        <taxon>Cyanobacteriota</taxon>
        <taxon>Cyanophyceae</taxon>
        <taxon>Oscillatoriophycideae</taxon>
        <taxon>Chroococcales</taxon>
        <taxon>Aphanothecaceae</taxon>
        <taxon>Gloeothece</taxon>
        <taxon>Gloeothece verrucosa</taxon>
    </lineage>
</organism>
<evidence type="ECO:0000256" key="1">
    <source>
        <dbReference type="SAM" id="MobiDB-lite"/>
    </source>
</evidence>
<dbReference type="eggNOG" id="COG4636">
    <property type="taxonomic scope" value="Bacteria"/>
</dbReference>
<dbReference type="AlphaFoldDB" id="E0UK67"/>
<dbReference type="CDD" id="cd06260">
    <property type="entry name" value="DUF820-like"/>
    <property type="match status" value="1"/>
</dbReference>
<feature type="compositionally biased region" description="Basic and acidic residues" evidence="1">
    <location>
        <begin position="268"/>
        <end position="306"/>
    </location>
</feature>
<feature type="region of interest" description="Disordered" evidence="1">
    <location>
        <begin position="257"/>
        <end position="312"/>
    </location>
</feature>
<dbReference type="Pfam" id="PF05685">
    <property type="entry name" value="Uma2"/>
    <property type="match status" value="1"/>
</dbReference>
<evidence type="ECO:0000259" key="2">
    <source>
        <dbReference type="Pfam" id="PF05685"/>
    </source>
</evidence>